<sequence>MVVIDIGEPAINRSSAIGLDGYTIVSKGNPANGTGIITTIEIYADVATTGVRVGTFYATNGNTLKCRDSQYIGNIVHYYSSHPVTLDVVTGDYIGIYFTDGSIDLDADGSIGAWRIAGYYIEPGYEATYRLTTTWRISFCGTGSTILPPTVTTQAADNIGIGAGTLHDTITATGGENASERGFDYDYDSGVPYASSWTETNSYGVGPFEKALSGLTQGVTVYFRAKAQNPGGWGYGGE</sequence>
<protein>
    <recommendedName>
        <fullName evidence="2">Fibronectin type-III domain-containing protein</fullName>
    </recommendedName>
</protein>
<name>X1T2A3_9ZZZZ</name>
<evidence type="ECO:0000313" key="1">
    <source>
        <dbReference type="EMBL" id="GAI99343.1"/>
    </source>
</evidence>
<accession>X1T2A3</accession>
<evidence type="ECO:0008006" key="2">
    <source>
        <dbReference type="Google" id="ProtNLM"/>
    </source>
</evidence>
<organism evidence="1">
    <name type="scientific">marine sediment metagenome</name>
    <dbReference type="NCBI Taxonomy" id="412755"/>
    <lineage>
        <taxon>unclassified sequences</taxon>
        <taxon>metagenomes</taxon>
        <taxon>ecological metagenomes</taxon>
    </lineage>
</organism>
<feature type="non-terminal residue" evidence="1">
    <location>
        <position position="238"/>
    </location>
</feature>
<gene>
    <name evidence="1" type="ORF">S12H4_41208</name>
</gene>
<comment type="caution">
    <text evidence="1">The sequence shown here is derived from an EMBL/GenBank/DDBJ whole genome shotgun (WGS) entry which is preliminary data.</text>
</comment>
<dbReference type="EMBL" id="BARW01025084">
    <property type="protein sequence ID" value="GAI99343.1"/>
    <property type="molecule type" value="Genomic_DNA"/>
</dbReference>
<proteinExistence type="predicted"/>
<dbReference type="AlphaFoldDB" id="X1T2A3"/>
<reference evidence="1" key="1">
    <citation type="journal article" date="2014" name="Front. Microbiol.">
        <title>High frequency of phylogenetically diverse reductive dehalogenase-homologous genes in deep subseafloor sedimentary metagenomes.</title>
        <authorList>
            <person name="Kawai M."/>
            <person name="Futagami T."/>
            <person name="Toyoda A."/>
            <person name="Takaki Y."/>
            <person name="Nishi S."/>
            <person name="Hori S."/>
            <person name="Arai W."/>
            <person name="Tsubouchi T."/>
            <person name="Morono Y."/>
            <person name="Uchiyama I."/>
            <person name="Ito T."/>
            <person name="Fujiyama A."/>
            <person name="Inagaki F."/>
            <person name="Takami H."/>
        </authorList>
    </citation>
    <scope>NUCLEOTIDE SEQUENCE</scope>
    <source>
        <strain evidence="1">Expedition CK06-06</strain>
    </source>
</reference>